<proteinExistence type="predicted"/>
<organism evidence="1 2">
    <name type="scientific">Acinetobacter calcoaceticus ANC 3811</name>
    <dbReference type="NCBI Taxonomy" id="1217690"/>
    <lineage>
        <taxon>Bacteria</taxon>
        <taxon>Pseudomonadati</taxon>
        <taxon>Pseudomonadota</taxon>
        <taxon>Gammaproteobacteria</taxon>
        <taxon>Moraxellales</taxon>
        <taxon>Moraxellaceae</taxon>
        <taxon>Acinetobacter</taxon>
        <taxon>Acinetobacter calcoaceticus/baumannii complex</taxon>
    </lineage>
</organism>
<gene>
    <name evidence="1" type="ORF">F935_03602</name>
</gene>
<dbReference type="EMBL" id="APQJ01000014">
    <property type="protein sequence ID" value="EOQ60558.1"/>
    <property type="molecule type" value="Genomic_DNA"/>
</dbReference>
<evidence type="ECO:0008006" key="3">
    <source>
        <dbReference type="Google" id="ProtNLM"/>
    </source>
</evidence>
<reference evidence="1 2" key="1">
    <citation type="submission" date="2013-02" db="EMBL/GenBank/DDBJ databases">
        <title>The Genome Sequence of Acinetobacter sp. ANC 3811.</title>
        <authorList>
            <consortium name="The Broad Institute Genome Sequencing Platform"/>
            <consortium name="The Broad Institute Genome Sequencing Center for Infectious Disease"/>
            <person name="Cerqueira G."/>
            <person name="Feldgarden M."/>
            <person name="Courvalin P."/>
            <person name="Perichon B."/>
            <person name="Grillot-Courvalin C."/>
            <person name="Clermont D."/>
            <person name="Rocha E."/>
            <person name="Yoon E.-J."/>
            <person name="Nemec A."/>
            <person name="Walker B."/>
            <person name="Young S.K."/>
            <person name="Zeng Q."/>
            <person name="Gargeya S."/>
            <person name="Fitzgerald M."/>
            <person name="Haas B."/>
            <person name="Abouelleil A."/>
            <person name="Alvarado L."/>
            <person name="Arachchi H.M."/>
            <person name="Berlin A.M."/>
            <person name="Chapman S.B."/>
            <person name="Dewar J."/>
            <person name="Goldberg J."/>
            <person name="Griggs A."/>
            <person name="Gujja S."/>
            <person name="Hansen M."/>
            <person name="Howarth C."/>
            <person name="Imamovic A."/>
            <person name="Larimer J."/>
            <person name="McCowan C."/>
            <person name="Murphy C."/>
            <person name="Neiman D."/>
            <person name="Pearson M."/>
            <person name="Priest M."/>
            <person name="Roberts A."/>
            <person name="Saif S."/>
            <person name="Shea T."/>
            <person name="Sisk P."/>
            <person name="Sykes S."/>
            <person name="Wortman J."/>
            <person name="Nusbaum C."/>
            <person name="Birren B."/>
        </authorList>
    </citation>
    <scope>NUCLEOTIDE SEQUENCE [LARGE SCALE GENOMIC DNA]</scope>
    <source>
        <strain evidence="1 2">ANC 3811</strain>
    </source>
</reference>
<sequence>MGRKSKHHYIPKCYLKEFTKDRKTTSLFWCIPNNNTKSFQTSPNDSCAQRDYYTIDHIDPLIIEDFYANQVEPKISLAINYINKYASIPQRNERQNLVLLMAALYLRVPFFRQLVQKPLEQMKEIITSMEKDVSISNKDEFNFNQTDLIRIETKLLSRIQNYLTTKYFQLFVINEPDLYIITSDNPFVLTHPLEDEQNFSFGLNTPNIEILIPITKKAFIIAKNEPCNEISFIADKKLVALVNTKLLLNSHKYIYSCDDKILLLDSELKVYEHHIQSG</sequence>
<dbReference type="InterPro" id="IPR025332">
    <property type="entry name" value="DUF4238"/>
</dbReference>
<dbReference type="HOGENOM" id="CLU_072012_0_0_6"/>
<dbReference type="AlphaFoldDB" id="R8XTR9"/>
<dbReference type="PATRIC" id="fig|1217690.3.peg.3549"/>
<dbReference type="Pfam" id="PF14022">
    <property type="entry name" value="DUF4238"/>
    <property type="match status" value="1"/>
</dbReference>
<name>R8XTR9_ACICA</name>
<accession>R8XTR9</accession>
<comment type="caution">
    <text evidence="1">The sequence shown here is derived from an EMBL/GenBank/DDBJ whole genome shotgun (WGS) entry which is preliminary data.</text>
</comment>
<evidence type="ECO:0000313" key="2">
    <source>
        <dbReference type="Proteomes" id="UP000014041"/>
    </source>
</evidence>
<dbReference type="RefSeq" id="WP_016140145.1">
    <property type="nucleotide sequence ID" value="NZ_KB976986.1"/>
</dbReference>
<evidence type="ECO:0000313" key="1">
    <source>
        <dbReference type="EMBL" id="EOQ60558.1"/>
    </source>
</evidence>
<dbReference type="Proteomes" id="UP000014041">
    <property type="component" value="Unassembled WGS sequence"/>
</dbReference>
<protein>
    <recommendedName>
        <fullName evidence="3">DUF4238 domain-containing protein</fullName>
    </recommendedName>
</protein>